<organism evidence="9 10">
    <name type="scientific">Bacteroides stercorirosoris</name>
    <dbReference type="NCBI Taxonomy" id="871324"/>
    <lineage>
        <taxon>Bacteria</taxon>
        <taxon>Pseudomonadati</taxon>
        <taxon>Bacteroidota</taxon>
        <taxon>Bacteroidia</taxon>
        <taxon>Bacteroidales</taxon>
        <taxon>Bacteroidaceae</taxon>
        <taxon>Bacteroides</taxon>
    </lineage>
</organism>
<evidence type="ECO:0000256" key="3">
    <source>
        <dbReference type="ARBA" id="ARBA00022692"/>
    </source>
</evidence>
<keyword evidence="4 6" id="KW-1133">Transmembrane helix</keyword>
<proteinExistence type="predicted"/>
<dbReference type="Proteomes" id="UP000184192">
    <property type="component" value="Unassembled WGS sequence"/>
</dbReference>
<dbReference type="AlphaFoldDB" id="A0A1M6IND6"/>
<name>A0A1M6IND6_9BACE</name>
<dbReference type="InterPro" id="IPR003838">
    <property type="entry name" value="ABC3_permease_C"/>
</dbReference>
<evidence type="ECO:0000256" key="1">
    <source>
        <dbReference type="ARBA" id="ARBA00004651"/>
    </source>
</evidence>
<dbReference type="eggNOG" id="COG0577">
    <property type="taxonomic scope" value="Bacteria"/>
</dbReference>
<keyword evidence="5 6" id="KW-0472">Membrane</keyword>
<keyword evidence="3 6" id="KW-0812">Transmembrane</keyword>
<protein>
    <submittedName>
        <fullName evidence="9">Putative ABC transport system permease protein</fullName>
    </submittedName>
</protein>
<feature type="transmembrane region" description="Helical" evidence="6">
    <location>
        <begin position="295"/>
        <end position="316"/>
    </location>
</feature>
<gene>
    <name evidence="9" type="ORF">SAMN05444350_12427</name>
</gene>
<evidence type="ECO:0000259" key="8">
    <source>
        <dbReference type="Pfam" id="PF12704"/>
    </source>
</evidence>
<feature type="domain" description="ABC3 transporter permease C-terminal" evidence="7">
    <location>
        <begin position="298"/>
        <end position="429"/>
    </location>
</feature>
<evidence type="ECO:0000313" key="9">
    <source>
        <dbReference type="EMBL" id="SHJ35910.1"/>
    </source>
</evidence>
<feature type="transmembrane region" description="Helical" evidence="6">
    <location>
        <begin position="397"/>
        <end position="426"/>
    </location>
</feature>
<accession>A0A1M6IND6</accession>
<dbReference type="GO" id="GO:0005886">
    <property type="term" value="C:plasma membrane"/>
    <property type="evidence" value="ECO:0007669"/>
    <property type="project" value="UniProtKB-SubCell"/>
</dbReference>
<feature type="transmembrane region" description="Helical" evidence="6">
    <location>
        <begin position="21"/>
        <end position="43"/>
    </location>
</feature>
<evidence type="ECO:0000313" key="10">
    <source>
        <dbReference type="Proteomes" id="UP000184192"/>
    </source>
</evidence>
<comment type="subcellular location">
    <subcellularLocation>
        <location evidence="1">Cell membrane</location>
        <topology evidence="1">Multi-pass membrane protein</topology>
    </subcellularLocation>
</comment>
<keyword evidence="10" id="KW-1185">Reference proteome</keyword>
<evidence type="ECO:0000256" key="2">
    <source>
        <dbReference type="ARBA" id="ARBA00022475"/>
    </source>
</evidence>
<keyword evidence="2" id="KW-1003">Cell membrane</keyword>
<dbReference type="PANTHER" id="PTHR30572">
    <property type="entry name" value="MEMBRANE COMPONENT OF TRANSPORTER-RELATED"/>
    <property type="match status" value="1"/>
</dbReference>
<feature type="transmembrane region" description="Helical" evidence="6">
    <location>
        <begin position="348"/>
        <end position="367"/>
    </location>
</feature>
<evidence type="ECO:0000256" key="4">
    <source>
        <dbReference type="ARBA" id="ARBA00022989"/>
    </source>
</evidence>
<evidence type="ECO:0000256" key="5">
    <source>
        <dbReference type="ARBA" id="ARBA00023136"/>
    </source>
</evidence>
<evidence type="ECO:0000259" key="7">
    <source>
        <dbReference type="Pfam" id="PF02687"/>
    </source>
</evidence>
<feature type="domain" description="MacB-like periplasmic core" evidence="8">
    <location>
        <begin position="26"/>
        <end position="250"/>
    </location>
</feature>
<dbReference type="Pfam" id="PF12704">
    <property type="entry name" value="MacB_PCD"/>
    <property type="match status" value="1"/>
</dbReference>
<dbReference type="GeneID" id="92713573"/>
<sequence length="438" mass="49613">MVRIYLKQAWVLLKQNPLFSTLYIVGTGLAIAMTMIVAVIYYVKVAPVYPEVNRMQTLYLTSASFQKGTEPNKQTFQWAVSYQALQEWFYPLKNAEVVSGFMNNRSDDNYIQPADRSGDFTVSLKLVDPNFFRIYPFNFSEGKPFTTSDLESGICTAVITEELARRLFDTAEGVVGRSFSLDYVNYRVCGVVRSASYLTSDSYAQVYIPYSVIPKYRDSNYGIPYLGAFGVTFLVKDDVQAEALRAEIQEIVRKENLLHADEWQVNLWEQPTSHLQRLFKPYPSMTTGAWAQIRYLLLILLVLLLVPALNLSGMIASRMESRLSEMGVRKSFGAGRGGLLSQVMWENLLLTLLGGLLGLLLAWFALYTCREWVFMILEDWAEPVPEGVNVLVSGEVLFAPAVFTVALLFCILLNLLSALIPAWYALRKPIVYSLNEKR</sequence>
<dbReference type="Pfam" id="PF02687">
    <property type="entry name" value="FtsX"/>
    <property type="match status" value="1"/>
</dbReference>
<dbReference type="GO" id="GO:0022857">
    <property type="term" value="F:transmembrane transporter activity"/>
    <property type="evidence" value="ECO:0007669"/>
    <property type="project" value="TreeGrafter"/>
</dbReference>
<dbReference type="EMBL" id="FQZN01000024">
    <property type="protein sequence ID" value="SHJ35910.1"/>
    <property type="molecule type" value="Genomic_DNA"/>
</dbReference>
<reference evidence="10" key="1">
    <citation type="submission" date="2016-11" db="EMBL/GenBank/DDBJ databases">
        <authorList>
            <person name="Varghese N."/>
            <person name="Submissions S."/>
        </authorList>
    </citation>
    <scope>NUCLEOTIDE SEQUENCE [LARGE SCALE GENOMIC DNA]</scope>
    <source>
        <strain evidence="10">DSM 26884</strain>
    </source>
</reference>
<dbReference type="PANTHER" id="PTHR30572:SF18">
    <property type="entry name" value="ABC-TYPE MACROLIDE FAMILY EXPORT SYSTEM PERMEASE COMPONENT 2"/>
    <property type="match status" value="1"/>
</dbReference>
<dbReference type="InterPro" id="IPR050250">
    <property type="entry name" value="Macrolide_Exporter_MacB"/>
</dbReference>
<evidence type="ECO:0000256" key="6">
    <source>
        <dbReference type="SAM" id="Phobius"/>
    </source>
</evidence>
<dbReference type="InterPro" id="IPR025857">
    <property type="entry name" value="MacB_PCD"/>
</dbReference>
<dbReference type="RefSeq" id="WP_073314340.1">
    <property type="nucleotide sequence ID" value="NZ_FQZN01000024.1"/>
</dbReference>